<evidence type="ECO:0000313" key="2">
    <source>
        <dbReference type="EMBL" id="MBC5660309.1"/>
    </source>
</evidence>
<comment type="caution">
    <text evidence="2">The sequence shown here is derived from an EMBL/GenBank/DDBJ whole genome shotgun (WGS) entry which is preliminary data.</text>
</comment>
<organism evidence="2 3">
    <name type="scientific">Anaerosacchariphilus hominis</name>
    <dbReference type="NCBI Taxonomy" id="2763017"/>
    <lineage>
        <taxon>Bacteria</taxon>
        <taxon>Bacillati</taxon>
        <taxon>Bacillota</taxon>
        <taxon>Clostridia</taxon>
        <taxon>Lachnospirales</taxon>
        <taxon>Lachnospiraceae</taxon>
        <taxon>Anaerosacchariphilus</taxon>
    </lineage>
</organism>
<reference evidence="2" key="1">
    <citation type="submission" date="2020-08" db="EMBL/GenBank/DDBJ databases">
        <title>Genome public.</title>
        <authorList>
            <person name="Liu C."/>
            <person name="Sun Q."/>
        </authorList>
    </citation>
    <scope>NUCLEOTIDE SEQUENCE</scope>
    <source>
        <strain evidence="2">NSJ-68</strain>
    </source>
</reference>
<evidence type="ECO:0000313" key="3">
    <source>
        <dbReference type="Proteomes" id="UP000649345"/>
    </source>
</evidence>
<keyword evidence="1" id="KW-0812">Transmembrane</keyword>
<gene>
    <name evidence="2" type="ORF">H8S44_11050</name>
</gene>
<accession>A0A923RMI4</accession>
<evidence type="ECO:0000256" key="1">
    <source>
        <dbReference type="SAM" id="Phobius"/>
    </source>
</evidence>
<keyword evidence="1" id="KW-1133">Transmembrane helix</keyword>
<keyword evidence="3" id="KW-1185">Reference proteome</keyword>
<dbReference type="Proteomes" id="UP000649345">
    <property type="component" value="Unassembled WGS sequence"/>
</dbReference>
<protein>
    <submittedName>
        <fullName evidence="2">Uncharacterized protein</fullName>
    </submittedName>
</protein>
<keyword evidence="1" id="KW-0472">Membrane</keyword>
<dbReference type="EMBL" id="JACOOR010000006">
    <property type="protein sequence ID" value="MBC5660309.1"/>
    <property type="molecule type" value="Genomic_DNA"/>
</dbReference>
<feature type="transmembrane region" description="Helical" evidence="1">
    <location>
        <begin position="12"/>
        <end position="36"/>
    </location>
</feature>
<dbReference type="RefSeq" id="WP_186872454.1">
    <property type="nucleotide sequence ID" value="NZ_JACOOR010000006.1"/>
</dbReference>
<dbReference type="AlphaFoldDB" id="A0A923RMI4"/>
<proteinExistence type="predicted"/>
<name>A0A923RMI4_9FIRM</name>
<sequence length="50" mass="5137">MSEKAYKTMKQTGAGTLAVGIVVAVTGLAAGILCIVNGARLLKNKSDLIF</sequence>